<dbReference type="EMBL" id="ALWO02000023">
    <property type="protein sequence ID" value="EOZ98785.1"/>
    <property type="molecule type" value="Genomic_DNA"/>
</dbReference>
<reference evidence="1 2" key="1">
    <citation type="journal article" date="2013" name="Genome Announc.">
        <title>Draft Genome Sequence of Indibacter alkaliphilus Strain LW1T, Isolated from Lonar Lake, a Haloalkaline Lake in the Buldana District of Maharashtra, India.</title>
        <authorList>
            <person name="Singh A."/>
            <person name="Kumar Jangir P."/>
            <person name="Sharma R."/>
            <person name="Singh A."/>
            <person name="Kumar Pinnaka A."/>
            <person name="Shivaji S."/>
        </authorList>
    </citation>
    <scope>NUCLEOTIDE SEQUENCE [LARGE SCALE GENOMIC DNA]</scope>
    <source>
        <strain evidence="2">CCUG 57479 / KCTC 22604 / LW1</strain>
    </source>
</reference>
<accession>S2DNI1</accession>
<sequence length="45" mass="5261">MIFDFITYSFEKNINLHPQPLFLARTHNHHLPALGQKLKSIISKT</sequence>
<gene>
    <name evidence="1" type="ORF">A33Q_1439</name>
</gene>
<evidence type="ECO:0000313" key="2">
    <source>
        <dbReference type="Proteomes" id="UP000006073"/>
    </source>
</evidence>
<dbReference type="STRING" id="1189612.A33Q_1439"/>
<dbReference type="Proteomes" id="UP000006073">
    <property type="component" value="Unassembled WGS sequence"/>
</dbReference>
<comment type="caution">
    <text evidence="1">The sequence shown here is derived from an EMBL/GenBank/DDBJ whole genome shotgun (WGS) entry which is preliminary data.</text>
</comment>
<name>S2DNI1_INDAL</name>
<keyword evidence="2" id="KW-1185">Reference proteome</keyword>
<proteinExistence type="predicted"/>
<organism evidence="1 2">
    <name type="scientific">Indibacter alkaliphilus (strain CCUG 57479 / KCTC 22604 / LW1)</name>
    <dbReference type="NCBI Taxonomy" id="1189612"/>
    <lineage>
        <taxon>Bacteria</taxon>
        <taxon>Pseudomonadati</taxon>
        <taxon>Bacteroidota</taxon>
        <taxon>Cytophagia</taxon>
        <taxon>Cytophagales</taxon>
        <taxon>Cyclobacteriaceae</taxon>
    </lineage>
</organism>
<protein>
    <submittedName>
        <fullName evidence="1">Uncharacterized protein</fullName>
    </submittedName>
</protein>
<evidence type="ECO:0000313" key="1">
    <source>
        <dbReference type="EMBL" id="EOZ98785.1"/>
    </source>
</evidence>
<dbReference type="AlphaFoldDB" id="S2DNI1"/>